<feature type="compositionally biased region" description="Basic and acidic residues" evidence="1">
    <location>
        <begin position="86"/>
        <end position="138"/>
    </location>
</feature>
<proteinExistence type="predicted"/>
<gene>
    <name evidence="2" type="ORF">Tco_0952340</name>
</gene>
<evidence type="ECO:0000256" key="1">
    <source>
        <dbReference type="SAM" id="MobiDB-lite"/>
    </source>
</evidence>
<evidence type="ECO:0000313" key="2">
    <source>
        <dbReference type="EMBL" id="GJT43625.1"/>
    </source>
</evidence>
<dbReference type="Proteomes" id="UP001151760">
    <property type="component" value="Unassembled WGS sequence"/>
</dbReference>
<name>A0ABQ5DWP4_9ASTR</name>
<comment type="caution">
    <text evidence="2">The sequence shown here is derived from an EMBL/GenBank/DDBJ whole genome shotgun (WGS) entry which is preliminary data.</text>
</comment>
<keyword evidence="3" id="KW-1185">Reference proteome</keyword>
<dbReference type="EMBL" id="BQNB010015745">
    <property type="protein sequence ID" value="GJT43625.1"/>
    <property type="molecule type" value="Genomic_DNA"/>
</dbReference>
<reference evidence="2" key="2">
    <citation type="submission" date="2022-01" db="EMBL/GenBank/DDBJ databases">
        <authorList>
            <person name="Yamashiro T."/>
            <person name="Shiraishi A."/>
            <person name="Satake H."/>
            <person name="Nakayama K."/>
        </authorList>
    </citation>
    <scope>NUCLEOTIDE SEQUENCE</scope>
</reference>
<accession>A0ABQ5DWP4</accession>
<organism evidence="2 3">
    <name type="scientific">Tanacetum coccineum</name>
    <dbReference type="NCBI Taxonomy" id="301880"/>
    <lineage>
        <taxon>Eukaryota</taxon>
        <taxon>Viridiplantae</taxon>
        <taxon>Streptophyta</taxon>
        <taxon>Embryophyta</taxon>
        <taxon>Tracheophyta</taxon>
        <taxon>Spermatophyta</taxon>
        <taxon>Magnoliopsida</taxon>
        <taxon>eudicotyledons</taxon>
        <taxon>Gunneridae</taxon>
        <taxon>Pentapetalae</taxon>
        <taxon>asterids</taxon>
        <taxon>campanulids</taxon>
        <taxon>Asterales</taxon>
        <taxon>Asteraceae</taxon>
        <taxon>Asteroideae</taxon>
        <taxon>Anthemideae</taxon>
        <taxon>Anthemidinae</taxon>
        <taxon>Tanacetum</taxon>
    </lineage>
</organism>
<protein>
    <submittedName>
        <fullName evidence="2">Uncharacterized protein</fullName>
    </submittedName>
</protein>
<reference evidence="2" key="1">
    <citation type="journal article" date="2022" name="Int. J. Mol. Sci.">
        <title>Draft Genome of Tanacetum Coccineum: Genomic Comparison of Closely Related Tanacetum-Family Plants.</title>
        <authorList>
            <person name="Yamashiro T."/>
            <person name="Shiraishi A."/>
            <person name="Nakayama K."/>
            <person name="Satake H."/>
        </authorList>
    </citation>
    <scope>NUCLEOTIDE SEQUENCE</scope>
</reference>
<sequence length="184" mass="20605">MTLTLRACTLETRILRAPLSRLCQLNAAVDKSRVEDKLERRHSVLSGALCLLTVKSHRPRESPLSDDISASSGGGVMRKQTHIARAKNDPRWKDKDLKISDEKTKSKKTIDKGKGSKITKHEEQVLQQDKEPKTKTETNVKSNLIGEILTKECHNELTSGEIVSLKILSRTMEVRSFIILGLGH</sequence>
<feature type="region of interest" description="Disordered" evidence="1">
    <location>
        <begin position="59"/>
        <end position="138"/>
    </location>
</feature>
<evidence type="ECO:0000313" key="3">
    <source>
        <dbReference type="Proteomes" id="UP001151760"/>
    </source>
</evidence>